<dbReference type="GO" id="GO:0016020">
    <property type="term" value="C:membrane"/>
    <property type="evidence" value="ECO:0007669"/>
    <property type="project" value="InterPro"/>
</dbReference>
<keyword evidence="14" id="KW-1185">Reference proteome</keyword>
<keyword evidence="4 8" id="KW-0378">Hydrolase</keyword>
<dbReference type="GO" id="GO:0006508">
    <property type="term" value="P:proteolysis"/>
    <property type="evidence" value="ECO:0007669"/>
    <property type="project" value="UniProtKB-KW"/>
</dbReference>
<dbReference type="STRING" id="5098.A0A507QIY3"/>
<dbReference type="InterPro" id="IPR000209">
    <property type="entry name" value="Peptidase_S8/S53_dom"/>
</dbReference>
<evidence type="ECO:0000256" key="3">
    <source>
        <dbReference type="ARBA" id="ARBA00022729"/>
    </source>
</evidence>
<dbReference type="InterPro" id="IPR015500">
    <property type="entry name" value="Peptidase_S8_subtilisin-rel"/>
</dbReference>
<evidence type="ECO:0000256" key="6">
    <source>
        <dbReference type="ARBA" id="ARBA00023145"/>
    </source>
</evidence>
<evidence type="ECO:0000256" key="5">
    <source>
        <dbReference type="ARBA" id="ARBA00022825"/>
    </source>
</evidence>
<feature type="signal peptide" evidence="10">
    <location>
        <begin position="1"/>
        <end position="22"/>
    </location>
</feature>
<proteinExistence type="inferred from homology"/>
<dbReference type="PROSITE" id="PS00138">
    <property type="entry name" value="SUBTILASE_SER"/>
    <property type="match status" value="1"/>
</dbReference>
<feature type="domain" description="C5a peptidase/Subtilisin-like protease SBT2-like Fn3-like" evidence="12">
    <location>
        <begin position="616"/>
        <end position="734"/>
    </location>
</feature>
<evidence type="ECO:0000256" key="1">
    <source>
        <dbReference type="ARBA" id="ARBA00011073"/>
    </source>
</evidence>
<evidence type="ECO:0000256" key="8">
    <source>
        <dbReference type="PROSITE-ProRule" id="PRU01240"/>
    </source>
</evidence>
<dbReference type="PANTHER" id="PTHR43806">
    <property type="entry name" value="PEPTIDASE S8"/>
    <property type="match status" value="1"/>
</dbReference>
<evidence type="ECO:0000313" key="14">
    <source>
        <dbReference type="Proteomes" id="UP000319663"/>
    </source>
</evidence>
<dbReference type="Gene3D" id="3.50.30.30">
    <property type="match status" value="1"/>
</dbReference>
<dbReference type="PROSITE" id="PS51892">
    <property type="entry name" value="SUBTILASE"/>
    <property type="match status" value="1"/>
</dbReference>
<dbReference type="GO" id="GO:0004252">
    <property type="term" value="F:serine-type endopeptidase activity"/>
    <property type="evidence" value="ECO:0007669"/>
    <property type="project" value="UniProtKB-UniRule"/>
</dbReference>
<dbReference type="OrthoDB" id="10256524at2759"/>
<dbReference type="InterPro" id="IPR023828">
    <property type="entry name" value="Peptidase_S8_Ser-AS"/>
</dbReference>
<dbReference type="EMBL" id="VIFY01000215">
    <property type="protein sequence ID" value="TQB68456.1"/>
    <property type="molecule type" value="Genomic_DNA"/>
</dbReference>
<evidence type="ECO:0000256" key="4">
    <source>
        <dbReference type="ARBA" id="ARBA00022801"/>
    </source>
</evidence>
<organism evidence="13 14">
    <name type="scientific">Monascus purpureus</name>
    <name type="common">Red mold</name>
    <name type="synonym">Monascus anka</name>
    <dbReference type="NCBI Taxonomy" id="5098"/>
    <lineage>
        <taxon>Eukaryota</taxon>
        <taxon>Fungi</taxon>
        <taxon>Dikarya</taxon>
        <taxon>Ascomycota</taxon>
        <taxon>Pezizomycotina</taxon>
        <taxon>Eurotiomycetes</taxon>
        <taxon>Eurotiomycetidae</taxon>
        <taxon>Eurotiales</taxon>
        <taxon>Aspergillaceae</taxon>
        <taxon>Monascus</taxon>
    </lineage>
</organism>
<evidence type="ECO:0000259" key="11">
    <source>
        <dbReference type="Pfam" id="PF00082"/>
    </source>
</evidence>
<sequence>MVSLIKDLLLLSAAIVPSIVSAAGLRESSNIIPGAYIVEFADDFADGLTNDHLDTFFTDLSLKNIPVTPRMNLSHSFFNGASFHLGSMHDEKRTLRQITSLDSVKKIYPMRRHSLSHEVHSTGIGMSPVEARLQKRAKWDTFSTHAMTGVDKVRGDGYTGKGISIAIIDSGVDYTHPALGGCYGPGCKVSYGYDLVGDDFTGYNLPIPHPDPFDNCVGHGTHVAGIIAAEPNEYGFTGVAPNVTLGMFRALGCAGFTTDDVLIQAFTLAYDYGADLITASLGGGSGEYENPWVVVMSRIVEAGVPCTLAAGNDGEFGPFCTSGGADGKGVTAIASVDNDEIPMLLIPGNYTVGNIVNSYGWTPGLPSNISSGTYRLYALSHNITSTEDGCHFSEDIPDLSRYIVLIRLGGCGAWRKAAIAASYGAKHVLFYYDIPGTRTIDLGTDLVDSVGFVPEEQAKIWVALLSAGEYVYLDVEDPEHATMKLDSHANSITGSYPSIFTSWGPTTDGRLKPQVAAPGGYILSTFPLNMGGYAILSGTSMSTPFAAGSIALMMQKFGKLSPATIESLLSSTANPTAFNDGKRTYPFLAPVAQQGGGLIDVYKAINSNTVLNVSGISFNDTENLRSVSFSITNQGDEAVAYRLGYVPSLTTYALPANDSSGTYDFSVGHPLDLVPETARLSFSTRTVTIEAGQSATIDVTATLPSDLTTSRIPVYGGYITLNATNGDSLSLPYLGVAASLRGLRVLNTRGRSVYLSSSTSNNLDPNVNGPYNAVKSGASFTLSYPSRLGKNGPSMRANTTFPTLVAELPIGSPLVRVDIQPVESRLSNATTTVLGQRILGSIPGFPMQHVPRDTLIASWDGQLSDGSYAPAGKYRFLVSALKIFGDPKKKEDYEQVKTVTFGIKYF</sequence>
<dbReference type="InterPro" id="IPR022398">
    <property type="entry name" value="Peptidase_S8_His-AS"/>
</dbReference>
<evidence type="ECO:0000256" key="7">
    <source>
        <dbReference type="PIRSR" id="PIRSR615500-1"/>
    </source>
</evidence>
<accession>A0A507QIY3</accession>
<feature type="active site" description="Charge relay system" evidence="7 8">
    <location>
        <position position="219"/>
    </location>
</feature>
<dbReference type="PROSITE" id="PS00136">
    <property type="entry name" value="SUBTILASE_ASP"/>
    <property type="match status" value="1"/>
</dbReference>
<feature type="active site" description="Charge relay system" evidence="7 8">
    <location>
        <position position="540"/>
    </location>
</feature>
<evidence type="ECO:0000256" key="2">
    <source>
        <dbReference type="ARBA" id="ARBA00022670"/>
    </source>
</evidence>
<dbReference type="CDD" id="cd07489">
    <property type="entry name" value="Peptidases_S8_5"/>
    <property type="match status" value="1"/>
</dbReference>
<dbReference type="PANTHER" id="PTHR43806:SF66">
    <property type="entry name" value="SERIN ENDOPEPTIDASE"/>
    <property type="match status" value="1"/>
</dbReference>
<dbReference type="InterPro" id="IPR010435">
    <property type="entry name" value="C5a/SBT2-like_Fn3"/>
</dbReference>
<comment type="caution">
    <text evidence="13">The sequence shown here is derived from an EMBL/GenBank/DDBJ whole genome shotgun (WGS) entry which is preliminary data.</text>
</comment>
<dbReference type="InterPro" id="IPR050131">
    <property type="entry name" value="Peptidase_S8_subtilisin-like"/>
</dbReference>
<evidence type="ECO:0000256" key="9">
    <source>
        <dbReference type="RuleBase" id="RU003355"/>
    </source>
</evidence>
<comment type="similarity">
    <text evidence="1 8 9">Belongs to the peptidase S8 family.</text>
</comment>
<dbReference type="AlphaFoldDB" id="A0A507QIY3"/>
<evidence type="ECO:0000259" key="12">
    <source>
        <dbReference type="Pfam" id="PF06280"/>
    </source>
</evidence>
<dbReference type="Pfam" id="PF00082">
    <property type="entry name" value="Peptidase_S8"/>
    <property type="match status" value="1"/>
</dbReference>
<reference evidence="13 14" key="1">
    <citation type="submission" date="2019-06" db="EMBL/GenBank/DDBJ databases">
        <title>Wine fermentation using esterase from Monascus purpureus.</title>
        <authorList>
            <person name="Geng C."/>
            <person name="Zhang Y."/>
        </authorList>
    </citation>
    <scope>NUCLEOTIDE SEQUENCE [LARGE SCALE GENOMIC DNA]</scope>
    <source>
        <strain evidence="13">HQ1</strain>
    </source>
</reference>
<keyword evidence="5 8" id="KW-0720">Serine protease</keyword>
<dbReference type="InterPro" id="IPR023827">
    <property type="entry name" value="Peptidase_S8_Asp-AS"/>
</dbReference>
<dbReference type="PROSITE" id="PS00137">
    <property type="entry name" value="SUBTILASE_HIS"/>
    <property type="match status" value="1"/>
</dbReference>
<dbReference type="SUPFAM" id="SSF52025">
    <property type="entry name" value="PA domain"/>
    <property type="match status" value="1"/>
</dbReference>
<keyword evidence="2 8" id="KW-0645">Protease</keyword>
<keyword evidence="6" id="KW-0865">Zymogen</keyword>
<feature type="active site" description="Charge relay system" evidence="7 8">
    <location>
        <position position="169"/>
    </location>
</feature>
<evidence type="ECO:0000256" key="10">
    <source>
        <dbReference type="SAM" id="SignalP"/>
    </source>
</evidence>
<evidence type="ECO:0000313" key="13">
    <source>
        <dbReference type="EMBL" id="TQB68456.1"/>
    </source>
</evidence>
<dbReference type="Proteomes" id="UP000319663">
    <property type="component" value="Unassembled WGS sequence"/>
</dbReference>
<dbReference type="SUPFAM" id="SSF52743">
    <property type="entry name" value="Subtilisin-like"/>
    <property type="match status" value="1"/>
</dbReference>
<dbReference type="Gene3D" id="2.60.40.1710">
    <property type="entry name" value="Subtilisin-like superfamily"/>
    <property type="match status" value="1"/>
</dbReference>
<feature type="domain" description="Peptidase S8/S53" evidence="11">
    <location>
        <begin position="160"/>
        <end position="579"/>
    </location>
</feature>
<name>A0A507QIY3_MONPU</name>
<feature type="chain" id="PRO_5021423975" evidence="10">
    <location>
        <begin position="23"/>
        <end position="906"/>
    </location>
</feature>
<dbReference type="InterPro" id="IPR036852">
    <property type="entry name" value="Peptidase_S8/S53_dom_sf"/>
</dbReference>
<dbReference type="InterPro" id="IPR034187">
    <property type="entry name" value="Peptidases_S8_5"/>
</dbReference>
<protein>
    <submittedName>
        <fullName evidence="13">Uncharacterized protein</fullName>
    </submittedName>
</protein>
<gene>
    <name evidence="13" type="ORF">MPDQ_003399</name>
</gene>
<dbReference type="Gene3D" id="3.40.50.200">
    <property type="entry name" value="Peptidase S8/S53 domain"/>
    <property type="match status" value="2"/>
</dbReference>
<dbReference type="Pfam" id="PF06280">
    <property type="entry name" value="fn3_5"/>
    <property type="match status" value="1"/>
</dbReference>
<dbReference type="PRINTS" id="PR00723">
    <property type="entry name" value="SUBTILISIN"/>
</dbReference>
<keyword evidence="3 10" id="KW-0732">Signal</keyword>
<dbReference type="InterPro" id="IPR046450">
    <property type="entry name" value="PA_dom_sf"/>
</dbReference>